<evidence type="ECO:0000313" key="10">
    <source>
        <dbReference type="Proteomes" id="UP000198896"/>
    </source>
</evidence>
<dbReference type="PANTHER" id="PTHR30461">
    <property type="entry name" value="DNA-INVERTASE FROM LAMBDOID PROPHAGE"/>
    <property type="match status" value="1"/>
</dbReference>
<feature type="domain" description="Resolvase/invertase-type recombinase catalytic" evidence="7">
    <location>
        <begin position="25"/>
        <end position="173"/>
    </location>
</feature>
<dbReference type="Proteomes" id="UP000198896">
    <property type="component" value="Unassembled WGS sequence"/>
</dbReference>
<evidence type="ECO:0000313" key="9">
    <source>
        <dbReference type="EMBL" id="SFE79282.1"/>
    </source>
</evidence>
<dbReference type="InterPro" id="IPR011109">
    <property type="entry name" value="DNA_bind_recombinase_dom"/>
</dbReference>
<dbReference type="SMART" id="SM00857">
    <property type="entry name" value="Resolvase"/>
    <property type="match status" value="1"/>
</dbReference>
<feature type="domain" description="Recombinase" evidence="8">
    <location>
        <begin position="182"/>
        <end position="299"/>
    </location>
</feature>
<dbReference type="GO" id="GO:0003677">
    <property type="term" value="F:DNA binding"/>
    <property type="evidence" value="ECO:0007669"/>
    <property type="project" value="UniProtKB-KW"/>
</dbReference>
<evidence type="ECO:0000256" key="3">
    <source>
        <dbReference type="ARBA" id="ARBA00023172"/>
    </source>
</evidence>
<dbReference type="PROSITE" id="PS00397">
    <property type="entry name" value="RECOMBINASES_1"/>
    <property type="match status" value="1"/>
</dbReference>
<dbReference type="GO" id="GO:0000150">
    <property type="term" value="F:DNA strand exchange activity"/>
    <property type="evidence" value="ECO:0007669"/>
    <property type="project" value="InterPro"/>
</dbReference>
<dbReference type="InterPro" id="IPR006118">
    <property type="entry name" value="Recombinase_CS"/>
</dbReference>
<dbReference type="InterPro" id="IPR036162">
    <property type="entry name" value="Resolvase-like_N_sf"/>
</dbReference>
<dbReference type="Pfam" id="PF07508">
    <property type="entry name" value="Recombinase"/>
    <property type="match status" value="1"/>
</dbReference>
<dbReference type="PROSITE" id="PS51736">
    <property type="entry name" value="RECOMBINASES_3"/>
    <property type="match status" value="1"/>
</dbReference>
<dbReference type="Gene3D" id="3.90.1750.20">
    <property type="entry name" value="Putative Large Serine Recombinase, Chain B, Domain 2"/>
    <property type="match status" value="1"/>
</dbReference>
<dbReference type="InterPro" id="IPR050639">
    <property type="entry name" value="SSR_resolvase"/>
</dbReference>
<gene>
    <name evidence="9" type="ORF">SAMN05216245_1204</name>
</gene>
<dbReference type="SUPFAM" id="SSF53041">
    <property type="entry name" value="Resolvase-like"/>
    <property type="match status" value="1"/>
</dbReference>
<evidence type="ECO:0000256" key="2">
    <source>
        <dbReference type="ARBA" id="ARBA00023125"/>
    </source>
</evidence>
<dbReference type="EMBL" id="FONL01000020">
    <property type="protein sequence ID" value="SFE79282.1"/>
    <property type="molecule type" value="Genomic_DNA"/>
</dbReference>
<dbReference type="PANTHER" id="PTHR30461:SF23">
    <property type="entry name" value="DNA RECOMBINASE-RELATED"/>
    <property type="match status" value="1"/>
</dbReference>
<evidence type="ECO:0000256" key="5">
    <source>
        <dbReference type="PROSITE-ProRule" id="PRU10137"/>
    </source>
</evidence>
<dbReference type="Pfam" id="PF00239">
    <property type="entry name" value="Resolvase"/>
    <property type="match status" value="1"/>
</dbReference>
<dbReference type="InterPro" id="IPR006119">
    <property type="entry name" value="Resolv_N"/>
</dbReference>
<sequence length="322" mass="37321">MDSPKVKRIAKIPEWLKELKLQKAGIGIYCRVSTSEQRQLRSLSNQITSLIKTVQGWDCLPYLKDVYVDIYTGTSENKRPEFNRMLDDVKAGRIKIVVVKSIQRFGRNTVTVMSAINDIRHAGGYVYFEVENLDTKTAANDNIITIIGGTSQEESYFKSKSIKFGIRESLKNPNSRLYNRCCYGYWSYDGKMIPKVLESEYVKDIFNYYKYGCSLYGIARKLEERGIPSPSGKKVWRTKTIENILKNEKYTGNVIVKSVIKNPQTGEERYFKALHHHEGIISQELFDEVQKIFVKRSNMELGPDGKMRRKNTHYSSKKRQFE</sequence>
<feature type="region of interest" description="Disordered" evidence="6">
    <location>
        <begin position="303"/>
        <end position="322"/>
    </location>
</feature>
<keyword evidence="2" id="KW-0238">DNA-binding</keyword>
<keyword evidence="3" id="KW-0233">DNA recombination</keyword>
<evidence type="ECO:0000259" key="7">
    <source>
        <dbReference type="PROSITE" id="PS51736"/>
    </source>
</evidence>
<evidence type="ECO:0000256" key="6">
    <source>
        <dbReference type="SAM" id="MobiDB-lite"/>
    </source>
</evidence>
<organism evidence="9 10">
    <name type="scientific">Succiniclasticum ruminis DSM 9236</name>
    <dbReference type="NCBI Taxonomy" id="1123323"/>
    <lineage>
        <taxon>Bacteria</taxon>
        <taxon>Bacillati</taxon>
        <taxon>Bacillota</taxon>
        <taxon>Negativicutes</taxon>
        <taxon>Acidaminococcales</taxon>
        <taxon>Acidaminococcaceae</taxon>
        <taxon>Succiniclasticum</taxon>
    </lineage>
</organism>
<dbReference type="CDD" id="cd00338">
    <property type="entry name" value="Ser_Recombinase"/>
    <property type="match status" value="1"/>
</dbReference>
<keyword evidence="1" id="KW-0229">DNA integration</keyword>
<protein>
    <submittedName>
        <fullName evidence="9">Site-specific DNA recombinase</fullName>
    </submittedName>
</protein>
<name>A0A1I2DFB2_9FIRM</name>
<evidence type="ECO:0000256" key="4">
    <source>
        <dbReference type="PIRSR" id="PIRSR606118-50"/>
    </source>
</evidence>
<evidence type="ECO:0000256" key="1">
    <source>
        <dbReference type="ARBA" id="ARBA00022908"/>
    </source>
</evidence>
<dbReference type="Gene3D" id="3.40.50.1390">
    <property type="entry name" value="Resolvase, N-terminal catalytic domain"/>
    <property type="match status" value="1"/>
</dbReference>
<dbReference type="InterPro" id="IPR038109">
    <property type="entry name" value="DNA_bind_recomb_sf"/>
</dbReference>
<dbReference type="STRING" id="1123323.SAMN05216245_1204"/>
<keyword evidence="10" id="KW-1185">Reference proteome</keyword>
<dbReference type="RefSeq" id="WP_177206005.1">
    <property type="nucleotide sequence ID" value="NZ_FONL01000020.1"/>
</dbReference>
<feature type="active site" description="O-(5'-phospho-DNA)-serine intermediate" evidence="4 5">
    <location>
        <position position="33"/>
    </location>
</feature>
<dbReference type="AlphaFoldDB" id="A0A1I2DFB2"/>
<proteinExistence type="predicted"/>
<feature type="compositionally biased region" description="Basic residues" evidence="6">
    <location>
        <begin position="307"/>
        <end position="322"/>
    </location>
</feature>
<dbReference type="GO" id="GO:0015074">
    <property type="term" value="P:DNA integration"/>
    <property type="evidence" value="ECO:0007669"/>
    <property type="project" value="UniProtKB-KW"/>
</dbReference>
<reference evidence="9 10" key="1">
    <citation type="submission" date="2016-10" db="EMBL/GenBank/DDBJ databases">
        <authorList>
            <person name="de Groot N.N."/>
        </authorList>
    </citation>
    <scope>NUCLEOTIDE SEQUENCE [LARGE SCALE GENOMIC DNA]</scope>
    <source>
        <strain evidence="9 10">DSM 9236</strain>
    </source>
</reference>
<accession>A0A1I2DFB2</accession>
<evidence type="ECO:0000259" key="8">
    <source>
        <dbReference type="PROSITE" id="PS51737"/>
    </source>
</evidence>
<dbReference type="PROSITE" id="PS51737">
    <property type="entry name" value="RECOMBINASE_DNA_BIND"/>
    <property type="match status" value="1"/>
</dbReference>